<dbReference type="InterPro" id="IPR033944">
    <property type="entry name" value="Cyt_c_oxase_su1_dom"/>
</dbReference>
<proteinExistence type="inferred from homology"/>
<evidence type="ECO:0000256" key="4">
    <source>
        <dbReference type="ARBA" id="ARBA00009578"/>
    </source>
</evidence>
<dbReference type="GO" id="GO:0006123">
    <property type="term" value="P:mitochondrial electron transport, cytochrome c to oxygen"/>
    <property type="evidence" value="ECO:0007669"/>
    <property type="project" value="TreeGrafter"/>
</dbReference>
<feature type="transmembrane region" description="Helical" evidence="10">
    <location>
        <begin position="632"/>
        <end position="650"/>
    </location>
</feature>
<comment type="function">
    <text evidence="9">Component of the cytochrome c oxidase, the last enzyme in the mitochondrial electron transport chain which drives oxidative phosphorylation. The respiratory chain contains 3 multisubunit complexes succinate dehydrogenase (complex II, CII), ubiquinol-cytochrome c oxidoreductase (cytochrome b-c1 complex, complex III, CIII) and cytochrome c oxidase (complex IV, CIV), that cooperate to transfer electrons derived from NADH and succinate to molecular oxygen, creating an electrochemical gradient over the inner membrane that drives transmembrane transport and the ATP synthase. Cytochrome c oxidase is the component of the respiratory chain that catalyzes the reduction of oxygen to water. Electrons originating from reduced cytochrome c in the intermembrane space (IMS) are transferred via the dinuclear copper A center (CU(A)) of subunit 2 and heme A of subunit 1 to the active site in subunit 1, a binuclear center (BNC) formed by heme A3 and copper B (CU(B)). The BNC reduces molecular oxygen to 2 water molecules using 4 electrons from cytochrome c in the IMS and 4 protons from the mitochondrial matrix.</text>
</comment>
<keyword evidence="9" id="KW-0408">Iron</keyword>
<dbReference type="InterPro" id="IPR023615">
    <property type="entry name" value="Cyt_c_Oxase_su1_BS"/>
</dbReference>
<keyword evidence="9" id="KW-0813">Transport</keyword>
<evidence type="ECO:0000256" key="9">
    <source>
        <dbReference type="RuleBase" id="RU000369"/>
    </source>
</evidence>
<feature type="transmembrane region" description="Helical" evidence="10">
    <location>
        <begin position="354"/>
        <end position="380"/>
    </location>
</feature>
<keyword evidence="9" id="KW-0249">Electron transport</keyword>
<feature type="transmembrane region" description="Helical" evidence="10">
    <location>
        <begin position="99"/>
        <end position="120"/>
    </location>
</feature>
<feature type="transmembrane region" description="Helical" evidence="10">
    <location>
        <begin position="76"/>
        <end position="93"/>
    </location>
</feature>
<organism evidence="12">
    <name type="scientific">Phagocata gracilis</name>
    <dbReference type="NCBI Taxonomy" id="1354672"/>
    <lineage>
        <taxon>Eukaryota</taxon>
        <taxon>Metazoa</taxon>
        <taxon>Spiralia</taxon>
        <taxon>Lophotrochozoa</taxon>
        <taxon>Platyhelminthes</taxon>
        <taxon>Rhabditophora</taxon>
        <taxon>Seriata</taxon>
        <taxon>Tricladida</taxon>
        <taxon>Continenticola</taxon>
        <taxon>Planarioidea</taxon>
        <taxon>Planariidae</taxon>
        <taxon>Phagocata</taxon>
    </lineage>
</organism>
<evidence type="ECO:0000313" key="12">
    <source>
        <dbReference type="EMBL" id="AJI44464.1"/>
    </source>
</evidence>
<dbReference type="AlphaFoldDB" id="A0A0C4ZMP3"/>
<dbReference type="UniPathway" id="UPA00705"/>
<dbReference type="PRINTS" id="PR01165">
    <property type="entry name" value="CYCOXIDASEI"/>
</dbReference>
<feature type="transmembrane region" description="Helical" evidence="10">
    <location>
        <begin position="318"/>
        <end position="342"/>
    </location>
</feature>
<dbReference type="CDD" id="cd01663">
    <property type="entry name" value="Cyt_c_Oxidase_I"/>
    <property type="match status" value="1"/>
</dbReference>
<keyword evidence="9" id="KW-0186">Copper</keyword>
<evidence type="ECO:0000256" key="1">
    <source>
        <dbReference type="ARBA" id="ARBA00001971"/>
    </source>
</evidence>
<comment type="catalytic activity">
    <reaction evidence="9">
        <text>4 Fe(II)-[cytochrome c] + O2 + 8 H(+)(in) = 4 Fe(III)-[cytochrome c] + 2 H2O + 4 H(+)(out)</text>
        <dbReference type="Rhea" id="RHEA:11436"/>
        <dbReference type="Rhea" id="RHEA-COMP:10350"/>
        <dbReference type="Rhea" id="RHEA-COMP:14399"/>
        <dbReference type="ChEBI" id="CHEBI:15377"/>
        <dbReference type="ChEBI" id="CHEBI:15378"/>
        <dbReference type="ChEBI" id="CHEBI:15379"/>
        <dbReference type="ChEBI" id="CHEBI:29033"/>
        <dbReference type="ChEBI" id="CHEBI:29034"/>
        <dbReference type="EC" id="7.1.1.9"/>
    </reaction>
</comment>
<keyword evidence="6 9" id="KW-0812">Transmembrane</keyword>
<evidence type="ECO:0000256" key="10">
    <source>
        <dbReference type="SAM" id="Phobius"/>
    </source>
</evidence>
<dbReference type="GO" id="GO:0046872">
    <property type="term" value="F:metal ion binding"/>
    <property type="evidence" value="ECO:0007669"/>
    <property type="project" value="UniProtKB-KW"/>
</dbReference>
<dbReference type="Pfam" id="PF00115">
    <property type="entry name" value="COX1"/>
    <property type="match status" value="1"/>
</dbReference>
<dbReference type="GO" id="GO:0045277">
    <property type="term" value="C:respiratory chain complex IV"/>
    <property type="evidence" value="ECO:0007669"/>
    <property type="project" value="InterPro"/>
</dbReference>
<name>A0A0C4ZMP3_9PLAT</name>
<dbReference type="GO" id="GO:0020037">
    <property type="term" value="F:heme binding"/>
    <property type="evidence" value="ECO:0007669"/>
    <property type="project" value="InterPro"/>
</dbReference>
<dbReference type="PANTHER" id="PTHR10422">
    <property type="entry name" value="CYTOCHROME C OXIDASE SUBUNIT 1"/>
    <property type="match status" value="1"/>
</dbReference>
<comment type="similarity">
    <text evidence="4 9">Belongs to the heme-copper respiratory oxidase family.</text>
</comment>
<feature type="transmembrane region" description="Helical" evidence="10">
    <location>
        <begin position="511"/>
        <end position="532"/>
    </location>
</feature>
<feature type="transmembrane region" description="Helical" evidence="10">
    <location>
        <begin position="581"/>
        <end position="599"/>
    </location>
</feature>
<feature type="transmembrane region" description="Helical" evidence="10">
    <location>
        <begin position="436"/>
        <end position="461"/>
    </location>
</feature>
<dbReference type="EC" id="7.1.1.9" evidence="9"/>
<dbReference type="GO" id="GO:0004129">
    <property type="term" value="F:cytochrome-c oxidase activity"/>
    <property type="evidence" value="ECO:0007669"/>
    <property type="project" value="UniProtKB-EC"/>
</dbReference>
<evidence type="ECO:0000256" key="3">
    <source>
        <dbReference type="ARBA" id="ARBA00004673"/>
    </source>
</evidence>
<geneLocation type="mitochondrion" evidence="12"/>
<feature type="transmembrane region" description="Helical" evidence="10">
    <location>
        <begin position="544"/>
        <end position="569"/>
    </location>
</feature>
<gene>
    <name evidence="12" type="primary">COX1</name>
</gene>
<dbReference type="InterPro" id="IPR036927">
    <property type="entry name" value="Cyt_c_oxase-like_su1_sf"/>
</dbReference>
<evidence type="ECO:0000259" key="11">
    <source>
        <dbReference type="PROSITE" id="PS50855"/>
    </source>
</evidence>
<dbReference type="PROSITE" id="PS00077">
    <property type="entry name" value="COX1_CUB"/>
    <property type="match status" value="1"/>
</dbReference>
<dbReference type="SUPFAM" id="SSF81442">
    <property type="entry name" value="Cytochrome c oxidase subunit I-like"/>
    <property type="match status" value="1"/>
</dbReference>
<keyword evidence="9" id="KW-0999">Mitochondrion inner membrane</keyword>
<feature type="transmembrane region" description="Helical" evidence="10">
    <location>
        <begin position="278"/>
        <end position="298"/>
    </location>
</feature>
<comment type="subcellular location">
    <subcellularLocation>
        <location evidence="2">Membrane</location>
        <topology evidence="2">Multi-pass membrane protein</topology>
    </subcellularLocation>
    <subcellularLocation>
        <location evidence="9">Mitochondrion inner membrane</location>
        <topology evidence="9">Multi-pass membrane protein</topology>
    </subcellularLocation>
</comment>
<dbReference type="InterPro" id="IPR000883">
    <property type="entry name" value="Cyt_C_Oxase_1"/>
</dbReference>
<keyword evidence="9" id="KW-0479">Metal-binding</keyword>
<feature type="transmembrane region" description="Helical" evidence="10">
    <location>
        <begin position="193"/>
        <end position="214"/>
    </location>
</feature>
<dbReference type="Gene3D" id="1.20.210.10">
    <property type="entry name" value="Cytochrome c oxidase-like, subunit I domain"/>
    <property type="match status" value="1"/>
</dbReference>
<accession>A0A0C4ZMP3</accession>
<evidence type="ECO:0000256" key="8">
    <source>
        <dbReference type="ARBA" id="ARBA00023136"/>
    </source>
</evidence>
<sequence>MYNFLLFLIKWIIKIFKYIINSIIPFYNWLKRWNGNFIICIVNLNNYCINWHDSKKEIWCDFQIWWHLQKFETNRWLGGFFINLFFNIFHFPISLIFKFFYNLIIFFLQIPIEFYNLIFYNIPLQIINFLNEFRIWRNWIFYDPSSTQTIINWIKYKLDYYIISYFLDFLYNPSKLFKFPFLGATDHKKIGTIYLLFGILAGLFGTSTSIIIRLELGTSGTSLLYNFDLYNSLITSHGLIMIFFFVMPMLIGGFGNWLIPLQVEVLDMVFPRGNNASFWFLFIAAILMIYSMIIGVGTGTGWTLYPPLSSVENRAIDFTILSLHVAGISSILGAINFASTIFNSNRPMFFSTLFIWSMQVTSFLLFLAIPVLAGGLTMLLCDRNFNTTFFDPSGGGDPVLFQHIFWFFGHPEVYILILPGFGIISQIVIHYSMKDVAFGHIGMVYALLSIGFLGFVVWAHHMYTIGLDVDTRAYFTGATMIIAVPTGIKVFSWIATMFGSVFDFYNGAVPLLWALGFIFMFTIGGLTGLVLANAALDLCLHDTYYVVAHFHYVLSMGAVFSIFAGFIHWFPLFSGFALNPYFLVAHFWTMFIGVNLTFFPQHFLGLNGMPRRYVDYTDNYNLLNKISTNGSLLSFISTLFFIYIIIDALLNEIPVFGILHSINSSEWNHLPAKNHINQESGSIFNWIWCNAHKFFLLEVI</sequence>
<dbReference type="GO" id="GO:0015990">
    <property type="term" value="P:electron transport coupled proton transport"/>
    <property type="evidence" value="ECO:0007669"/>
    <property type="project" value="TreeGrafter"/>
</dbReference>
<keyword evidence="9" id="KW-0349">Heme</keyword>
<keyword evidence="7 10" id="KW-1133">Transmembrane helix</keyword>
<feature type="transmembrane region" description="Helical" evidence="10">
    <location>
        <begin position="473"/>
        <end position="499"/>
    </location>
</feature>
<reference evidence="12" key="1">
    <citation type="submission" date="2014-10" db="EMBL/GenBank/DDBJ databases">
        <title>Mitochondrial genomes for 'planarian' flatworms shows great divergence from the neodermatan gene order.</title>
        <authorList>
            <person name="Ross E."/>
            <person name="Blair D."/>
            <person name="Sanchez Alvarado A."/>
        </authorList>
    </citation>
    <scope>NUCLEOTIDE SEQUENCE</scope>
</reference>
<evidence type="ECO:0000256" key="5">
    <source>
        <dbReference type="ARBA" id="ARBA00015947"/>
    </source>
</evidence>
<dbReference type="GO" id="GO:0005743">
    <property type="term" value="C:mitochondrial inner membrane"/>
    <property type="evidence" value="ECO:0007669"/>
    <property type="project" value="UniProtKB-SubCell"/>
</dbReference>
<dbReference type="EMBL" id="KP090060">
    <property type="protein sequence ID" value="AJI44464.1"/>
    <property type="molecule type" value="Genomic_DNA"/>
</dbReference>
<keyword evidence="9" id="KW-0679">Respiratory chain</keyword>
<dbReference type="PANTHER" id="PTHR10422:SF18">
    <property type="entry name" value="CYTOCHROME C OXIDASE SUBUNIT 1"/>
    <property type="match status" value="1"/>
</dbReference>
<keyword evidence="8 9" id="KW-0472">Membrane</keyword>
<comment type="cofactor">
    <cofactor evidence="1">
        <name>heme</name>
        <dbReference type="ChEBI" id="CHEBI:30413"/>
    </cofactor>
</comment>
<dbReference type="InterPro" id="IPR023616">
    <property type="entry name" value="Cyt_c_oxase-like_su1_dom"/>
</dbReference>
<evidence type="ECO:0000256" key="7">
    <source>
        <dbReference type="ARBA" id="ARBA00022989"/>
    </source>
</evidence>
<feature type="transmembrane region" description="Helical" evidence="10">
    <location>
        <begin position="234"/>
        <end position="258"/>
    </location>
</feature>
<feature type="transmembrane region" description="Helical" evidence="10">
    <location>
        <begin position="400"/>
        <end position="424"/>
    </location>
</feature>
<evidence type="ECO:0000256" key="6">
    <source>
        <dbReference type="ARBA" id="ARBA00022692"/>
    </source>
</evidence>
<protein>
    <recommendedName>
        <fullName evidence="5 9">Cytochrome c oxidase subunit 1</fullName>
        <ecNumber evidence="9">7.1.1.9</ecNumber>
    </recommendedName>
</protein>
<feature type="transmembrane region" description="Helical" evidence="10">
    <location>
        <begin position="6"/>
        <end position="27"/>
    </location>
</feature>
<dbReference type="PROSITE" id="PS50855">
    <property type="entry name" value="COX1"/>
    <property type="match status" value="1"/>
</dbReference>
<comment type="pathway">
    <text evidence="3 9">Energy metabolism; oxidative phosphorylation.</text>
</comment>
<keyword evidence="9 12" id="KW-0496">Mitochondrion</keyword>
<feature type="domain" description="Cytochrome oxidase subunit I profile" evidence="11">
    <location>
        <begin position="175"/>
        <end position="667"/>
    </location>
</feature>
<evidence type="ECO:0000256" key="2">
    <source>
        <dbReference type="ARBA" id="ARBA00004141"/>
    </source>
</evidence>